<feature type="domain" description="DUF7730" evidence="3">
    <location>
        <begin position="148"/>
        <end position="363"/>
    </location>
</feature>
<evidence type="ECO:0000256" key="1">
    <source>
        <dbReference type="SAM" id="MobiDB-lite"/>
    </source>
</evidence>
<proteinExistence type="predicted"/>
<dbReference type="Proteomes" id="UP000799770">
    <property type="component" value="Unassembled WGS sequence"/>
</dbReference>
<dbReference type="InterPro" id="IPR056632">
    <property type="entry name" value="DUF7730"/>
</dbReference>
<feature type="transmembrane region" description="Helical" evidence="2">
    <location>
        <begin position="21"/>
        <end position="40"/>
    </location>
</feature>
<evidence type="ECO:0000313" key="4">
    <source>
        <dbReference type="EMBL" id="KAF2110739.1"/>
    </source>
</evidence>
<keyword evidence="2" id="KW-1133">Transmembrane helix</keyword>
<keyword evidence="2" id="KW-0472">Membrane</keyword>
<dbReference type="PANTHER" id="PTHR38790">
    <property type="entry name" value="2EXR DOMAIN-CONTAINING PROTEIN-RELATED"/>
    <property type="match status" value="1"/>
</dbReference>
<feature type="region of interest" description="Disordered" evidence="1">
    <location>
        <begin position="108"/>
        <end position="141"/>
    </location>
</feature>
<sequence length="567" mass="66751">MPIFKINYSTRYRWKKRIENAFFWIILSPLFPFFLIYEYTRKPIRKYWRRHGQPHKKWLEKQYEEKVVNPRLGIINMNEIEERKKRREERDGVKRLPGLRARRLSLGSAGDEFSREGGWQKKNDHRSKKPRTYPTKEEAVQQSTFHQGQDCHLYRLPYEIRDLIWQYALGGHHIHIVKRRGRLGSVYCPAEDPLDDSRKDLCLLSRNDAGFYTPTAWPPDVKPLGLLRSCRQIYSEAIEYLYSLNTFSFDDFTLLPIFLSMLLPQRRKLIASLHVSWDFTEGRPSTPREFHRIYEPRNDPGQTWSPFFYALNGIPSLRNLAVTRNFVLSHRSVLSQDLVRLFLELLNNVNISGRFRVTIPWPEGIAVANHVFITYSWTANDDLLPEDLKFTIKRMPPQYSSVELLSFFLPFNIRCLHCLEPRIIRKAVKGFAEAVLYRADTGHLQSPPWPLSAPMKSVYWTFHAHCGGWIEFQYDWNEKSWIVTQGARRVNDQEAERMIAESGGTYAAMENPHENLHGVQVKAHPMETNSPSTTGRAIDIPTKEAYYRNFGWTRDERPNIRDFEELA</sequence>
<keyword evidence="5" id="KW-1185">Reference proteome</keyword>
<reference evidence="4" key="1">
    <citation type="journal article" date="2020" name="Stud. Mycol.">
        <title>101 Dothideomycetes genomes: a test case for predicting lifestyles and emergence of pathogens.</title>
        <authorList>
            <person name="Haridas S."/>
            <person name="Albert R."/>
            <person name="Binder M."/>
            <person name="Bloem J."/>
            <person name="Labutti K."/>
            <person name="Salamov A."/>
            <person name="Andreopoulos B."/>
            <person name="Baker S."/>
            <person name="Barry K."/>
            <person name="Bills G."/>
            <person name="Bluhm B."/>
            <person name="Cannon C."/>
            <person name="Castanera R."/>
            <person name="Culley D."/>
            <person name="Daum C."/>
            <person name="Ezra D."/>
            <person name="Gonzalez J."/>
            <person name="Henrissat B."/>
            <person name="Kuo A."/>
            <person name="Liang C."/>
            <person name="Lipzen A."/>
            <person name="Lutzoni F."/>
            <person name="Magnuson J."/>
            <person name="Mondo S."/>
            <person name="Nolan M."/>
            <person name="Ohm R."/>
            <person name="Pangilinan J."/>
            <person name="Park H.-J."/>
            <person name="Ramirez L."/>
            <person name="Alfaro M."/>
            <person name="Sun H."/>
            <person name="Tritt A."/>
            <person name="Yoshinaga Y."/>
            <person name="Zwiers L.-H."/>
            <person name="Turgeon B."/>
            <person name="Goodwin S."/>
            <person name="Spatafora J."/>
            <person name="Crous P."/>
            <person name="Grigoriev I."/>
        </authorList>
    </citation>
    <scope>NUCLEOTIDE SEQUENCE</scope>
    <source>
        <strain evidence="4">CBS 627.86</strain>
    </source>
</reference>
<dbReference type="AlphaFoldDB" id="A0A6A5YU71"/>
<evidence type="ECO:0000256" key="2">
    <source>
        <dbReference type="SAM" id="Phobius"/>
    </source>
</evidence>
<evidence type="ECO:0000259" key="3">
    <source>
        <dbReference type="Pfam" id="PF24864"/>
    </source>
</evidence>
<keyword evidence="2" id="KW-0812">Transmembrane</keyword>
<evidence type="ECO:0000313" key="5">
    <source>
        <dbReference type="Proteomes" id="UP000799770"/>
    </source>
</evidence>
<protein>
    <recommendedName>
        <fullName evidence="3">DUF7730 domain-containing protein</fullName>
    </recommendedName>
</protein>
<dbReference type="OrthoDB" id="4757095at2759"/>
<gene>
    <name evidence="4" type="ORF">BDV96DRAFT_199100</name>
</gene>
<feature type="compositionally biased region" description="Basic and acidic residues" evidence="1">
    <location>
        <begin position="112"/>
        <end position="122"/>
    </location>
</feature>
<organism evidence="4 5">
    <name type="scientific">Lophiotrema nucula</name>
    <dbReference type="NCBI Taxonomy" id="690887"/>
    <lineage>
        <taxon>Eukaryota</taxon>
        <taxon>Fungi</taxon>
        <taxon>Dikarya</taxon>
        <taxon>Ascomycota</taxon>
        <taxon>Pezizomycotina</taxon>
        <taxon>Dothideomycetes</taxon>
        <taxon>Pleosporomycetidae</taxon>
        <taxon>Pleosporales</taxon>
        <taxon>Lophiotremataceae</taxon>
        <taxon>Lophiotrema</taxon>
    </lineage>
</organism>
<accession>A0A6A5YU71</accession>
<dbReference type="EMBL" id="ML977337">
    <property type="protein sequence ID" value="KAF2110739.1"/>
    <property type="molecule type" value="Genomic_DNA"/>
</dbReference>
<dbReference type="Pfam" id="PF24864">
    <property type="entry name" value="DUF7730"/>
    <property type="match status" value="1"/>
</dbReference>
<name>A0A6A5YU71_9PLEO</name>